<sequence length="183" mass="20564">MRRFIGTLLLVGLVALVATYWVARFEIPVLVQGELKKAQKAELSANLSSLSYSDIDAGFTFLINGSFQLHNVEIQLSDLPGVTLFAPTISVTGFEQGTVKGLQIDQLYIKKDKAEISNDSNVLADLSDWFFTIHYYQNLQDRQKKLDLNIYKKILCLLKLGCLYRLSNPSLLLCMIGTKLVEN</sequence>
<evidence type="ECO:0000313" key="1">
    <source>
        <dbReference type="EMBL" id="ODN43778.1"/>
    </source>
</evidence>
<accession>A0ABX3A813</accession>
<proteinExistence type="predicted"/>
<gene>
    <name evidence="1" type="ORF">BGC07_13830</name>
</gene>
<name>A0ABX3A813_9GAMM</name>
<keyword evidence="2" id="KW-1185">Reference proteome</keyword>
<protein>
    <recommendedName>
        <fullName evidence="3">AsmA domain-containing protein</fullName>
    </recommendedName>
</protein>
<comment type="caution">
    <text evidence="1">The sequence shown here is derived from an EMBL/GenBank/DDBJ whole genome shotgun (WGS) entry which is preliminary data.</text>
</comment>
<dbReference type="Proteomes" id="UP000094329">
    <property type="component" value="Unassembled WGS sequence"/>
</dbReference>
<dbReference type="EMBL" id="MDTU01000001">
    <property type="protein sequence ID" value="ODN43778.1"/>
    <property type="molecule type" value="Genomic_DNA"/>
</dbReference>
<dbReference type="RefSeq" id="WP_069313574.1">
    <property type="nucleotide sequence ID" value="NZ_MDTU01000001.1"/>
</dbReference>
<evidence type="ECO:0008006" key="3">
    <source>
        <dbReference type="Google" id="ProtNLM"/>
    </source>
</evidence>
<evidence type="ECO:0000313" key="2">
    <source>
        <dbReference type="Proteomes" id="UP000094329"/>
    </source>
</evidence>
<reference evidence="1 2" key="1">
    <citation type="submission" date="2016-08" db="EMBL/GenBank/DDBJ databases">
        <title>Draft genome sequence of Candidatus Piscirickettsia litoralis, from seawater.</title>
        <authorList>
            <person name="Wan X."/>
            <person name="Lee A.J."/>
            <person name="Hou S."/>
            <person name="Donachie S.P."/>
        </authorList>
    </citation>
    <scope>NUCLEOTIDE SEQUENCE [LARGE SCALE GENOMIC DNA]</scope>
    <source>
        <strain evidence="1 2">Y2</strain>
    </source>
</reference>
<organism evidence="1 2">
    <name type="scientific">Piscirickettsia litoralis</name>
    <dbReference type="NCBI Taxonomy" id="1891921"/>
    <lineage>
        <taxon>Bacteria</taxon>
        <taxon>Pseudomonadati</taxon>
        <taxon>Pseudomonadota</taxon>
        <taxon>Gammaproteobacteria</taxon>
        <taxon>Thiotrichales</taxon>
        <taxon>Piscirickettsiaceae</taxon>
        <taxon>Piscirickettsia</taxon>
    </lineage>
</organism>